<sequence>MKVSEIPTNTTEDIHKLQPTAMQTGNTSMGTFLTGN</sequence>
<reference evidence="1" key="2">
    <citation type="journal article" date="2015" name="Fish Shellfish Immunol.">
        <title>Early steps in the European eel (Anguilla anguilla)-Vibrio vulnificus interaction in the gills: Role of the RtxA13 toxin.</title>
        <authorList>
            <person name="Callol A."/>
            <person name="Pajuelo D."/>
            <person name="Ebbesson L."/>
            <person name="Teles M."/>
            <person name="MacKenzie S."/>
            <person name="Amaro C."/>
        </authorList>
    </citation>
    <scope>NUCLEOTIDE SEQUENCE</scope>
</reference>
<evidence type="ECO:0000313" key="1">
    <source>
        <dbReference type="EMBL" id="JAH09505.1"/>
    </source>
</evidence>
<dbReference type="AlphaFoldDB" id="A0A0E9PZK2"/>
<dbReference type="EMBL" id="GBXM01099072">
    <property type="protein sequence ID" value="JAH09505.1"/>
    <property type="molecule type" value="Transcribed_RNA"/>
</dbReference>
<protein>
    <submittedName>
        <fullName evidence="1">Uncharacterized protein</fullName>
    </submittedName>
</protein>
<organism evidence="1">
    <name type="scientific">Anguilla anguilla</name>
    <name type="common">European freshwater eel</name>
    <name type="synonym">Muraena anguilla</name>
    <dbReference type="NCBI Taxonomy" id="7936"/>
    <lineage>
        <taxon>Eukaryota</taxon>
        <taxon>Metazoa</taxon>
        <taxon>Chordata</taxon>
        <taxon>Craniata</taxon>
        <taxon>Vertebrata</taxon>
        <taxon>Euteleostomi</taxon>
        <taxon>Actinopterygii</taxon>
        <taxon>Neopterygii</taxon>
        <taxon>Teleostei</taxon>
        <taxon>Anguilliformes</taxon>
        <taxon>Anguillidae</taxon>
        <taxon>Anguilla</taxon>
    </lineage>
</organism>
<accession>A0A0E9PZK2</accession>
<reference evidence="1" key="1">
    <citation type="submission" date="2014-11" db="EMBL/GenBank/DDBJ databases">
        <authorList>
            <person name="Amaro Gonzalez C."/>
        </authorList>
    </citation>
    <scope>NUCLEOTIDE SEQUENCE</scope>
</reference>
<name>A0A0E9PZK2_ANGAN</name>
<proteinExistence type="predicted"/>